<reference evidence="4 5" key="1">
    <citation type="journal article" date="2015" name="Sci. Rep.">
        <title>Genome of the facultative scuticociliatosis pathogen Pseudocohnilembus persalinus provides insight into its virulence through horizontal gene transfer.</title>
        <authorList>
            <person name="Xiong J."/>
            <person name="Wang G."/>
            <person name="Cheng J."/>
            <person name="Tian M."/>
            <person name="Pan X."/>
            <person name="Warren A."/>
            <person name="Jiang C."/>
            <person name="Yuan D."/>
            <person name="Miao W."/>
        </authorList>
    </citation>
    <scope>NUCLEOTIDE SEQUENCE [LARGE SCALE GENOMIC DNA]</scope>
    <source>
        <strain evidence="4">36N120E</strain>
    </source>
</reference>
<feature type="domain" description="C2H2-type" evidence="3">
    <location>
        <begin position="62"/>
        <end position="89"/>
    </location>
</feature>
<evidence type="ECO:0000313" key="4">
    <source>
        <dbReference type="EMBL" id="KRX08523.1"/>
    </source>
</evidence>
<keyword evidence="1" id="KW-0479">Metal-binding</keyword>
<evidence type="ECO:0000256" key="1">
    <source>
        <dbReference type="PROSITE-ProRule" id="PRU00042"/>
    </source>
</evidence>
<gene>
    <name evidence="4" type="ORF">PPERSA_13004</name>
</gene>
<dbReference type="Gene3D" id="3.30.160.60">
    <property type="entry name" value="Classic Zinc Finger"/>
    <property type="match status" value="1"/>
</dbReference>
<feature type="compositionally biased region" description="Polar residues" evidence="2">
    <location>
        <begin position="36"/>
        <end position="48"/>
    </location>
</feature>
<accession>A0A0V0R205</accession>
<organism evidence="4 5">
    <name type="scientific">Pseudocohnilembus persalinus</name>
    <name type="common">Ciliate</name>
    <dbReference type="NCBI Taxonomy" id="266149"/>
    <lineage>
        <taxon>Eukaryota</taxon>
        <taxon>Sar</taxon>
        <taxon>Alveolata</taxon>
        <taxon>Ciliophora</taxon>
        <taxon>Intramacronucleata</taxon>
        <taxon>Oligohymenophorea</taxon>
        <taxon>Scuticociliatia</taxon>
        <taxon>Philasterida</taxon>
        <taxon>Pseudocohnilembidae</taxon>
        <taxon>Pseudocohnilembus</taxon>
    </lineage>
</organism>
<dbReference type="Proteomes" id="UP000054937">
    <property type="component" value="Unassembled WGS sequence"/>
</dbReference>
<sequence length="235" mass="27160">MSFIQPSMNSFNQINAQFSLTDLNMNSANNANNNNFKQVKTQNSIQSPTKRKNNKDPGNRTYICGCGKTYGSNAALYTHIKNKHGGYQPENTIKPSNTDQSGKRGRPLQNIKKEGQFKKANGFVELDNIQERKMKIIYDKDSNQIFALFLEFGEQEEQKNPFEVIVTQKKGEGFLLSGLGLDRIKNIEQTYLKKLDIDQEQQDQIKKNKPNTDEHIYKTLQRFSQIWIRNKQMKN</sequence>
<proteinExistence type="predicted"/>
<feature type="region of interest" description="Disordered" evidence="2">
    <location>
        <begin position="84"/>
        <end position="113"/>
    </location>
</feature>
<keyword evidence="1" id="KW-0862">Zinc</keyword>
<evidence type="ECO:0000313" key="5">
    <source>
        <dbReference type="Proteomes" id="UP000054937"/>
    </source>
</evidence>
<dbReference type="AlphaFoldDB" id="A0A0V0R205"/>
<evidence type="ECO:0000259" key="3">
    <source>
        <dbReference type="PROSITE" id="PS50157"/>
    </source>
</evidence>
<name>A0A0V0R205_PSEPJ</name>
<dbReference type="InterPro" id="IPR013087">
    <property type="entry name" value="Znf_C2H2_type"/>
</dbReference>
<feature type="compositionally biased region" description="Polar residues" evidence="2">
    <location>
        <begin position="89"/>
        <end position="100"/>
    </location>
</feature>
<dbReference type="GO" id="GO:0008270">
    <property type="term" value="F:zinc ion binding"/>
    <property type="evidence" value="ECO:0007669"/>
    <property type="project" value="UniProtKB-KW"/>
</dbReference>
<keyword evidence="5" id="KW-1185">Reference proteome</keyword>
<keyword evidence="1" id="KW-0863">Zinc-finger</keyword>
<dbReference type="InParanoid" id="A0A0V0R205"/>
<dbReference type="EMBL" id="LDAU01000063">
    <property type="protein sequence ID" value="KRX08523.1"/>
    <property type="molecule type" value="Genomic_DNA"/>
</dbReference>
<comment type="caution">
    <text evidence="4">The sequence shown here is derived from an EMBL/GenBank/DDBJ whole genome shotgun (WGS) entry which is preliminary data.</text>
</comment>
<feature type="region of interest" description="Disordered" evidence="2">
    <location>
        <begin position="29"/>
        <end position="59"/>
    </location>
</feature>
<evidence type="ECO:0000256" key="2">
    <source>
        <dbReference type="SAM" id="MobiDB-lite"/>
    </source>
</evidence>
<dbReference type="PROSITE" id="PS50157">
    <property type="entry name" value="ZINC_FINGER_C2H2_2"/>
    <property type="match status" value="1"/>
</dbReference>
<protein>
    <recommendedName>
        <fullName evidence="3">C2H2-type domain-containing protein</fullName>
    </recommendedName>
</protein>
<dbReference type="OrthoDB" id="291165at2759"/>